<evidence type="ECO:0000313" key="1">
    <source>
        <dbReference type="EMBL" id="KAJ8928188.1"/>
    </source>
</evidence>
<dbReference type="AlphaFoldDB" id="A0AAV8WPB7"/>
<gene>
    <name evidence="1" type="ORF">NQ314_019251</name>
</gene>
<comment type="caution">
    <text evidence="1">The sequence shown here is derived from an EMBL/GenBank/DDBJ whole genome shotgun (WGS) entry which is preliminary data.</text>
</comment>
<dbReference type="EMBL" id="JANEYF010005426">
    <property type="protein sequence ID" value="KAJ8928188.1"/>
    <property type="molecule type" value="Genomic_DNA"/>
</dbReference>
<accession>A0AAV8WPB7</accession>
<protein>
    <recommendedName>
        <fullName evidence="3">DDE Tnp4 domain-containing protein</fullName>
    </recommendedName>
</protein>
<sequence>MVTKWRILERPIIAKLETIEKMICALVCLHNFLKKSDLNKNSDSAKYCPSTYMDRETESGDLIEGEWRTILPNGLNSVRRMGGNAYSRGASSMRSILAEYFMNIAPIQAQWSK</sequence>
<organism evidence="1 2">
    <name type="scientific">Rhamnusium bicolor</name>
    <dbReference type="NCBI Taxonomy" id="1586634"/>
    <lineage>
        <taxon>Eukaryota</taxon>
        <taxon>Metazoa</taxon>
        <taxon>Ecdysozoa</taxon>
        <taxon>Arthropoda</taxon>
        <taxon>Hexapoda</taxon>
        <taxon>Insecta</taxon>
        <taxon>Pterygota</taxon>
        <taxon>Neoptera</taxon>
        <taxon>Endopterygota</taxon>
        <taxon>Coleoptera</taxon>
        <taxon>Polyphaga</taxon>
        <taxon>Cucujiformia</taxon>
        <taxon>Chrysomeloidea</taxon>
        <taxon>Cerambycidae</taxon>
        <taxon>Lepturinae</taxon>
        <taxon>Rhagiini</taxon>
        <taxon>Rhamnusium</taxon>
    </lineage>
</organism>
<evidence type="ECO:0000313" key="2">
    <source>
        <dbReference type="Proteomes" id="UP001162156"/>
    </source>
</evidence>
<proteinExistence type="predicted"/>
<keyword evidence="2" id="KW-1185">Reference proteome</keyword>
<evidence type="ECO:0008006" key="3">
    <source>
        <dbReference type="Google" id="ProtNLM"/>
    </source>
</evidence>
<dbReference type="Proteomes" id="UP001162156">
    <property type="component" value="Unassembled WGS sequence"/>
</dbReference>
<reference evidence="1" key="1">
    <citation type="journal article" date="2023" name="Insect Mol. Biol.">
        <title>Genome sequencing provides insights into the evolution of gene families encoding plant cell wall-degrading enzymes in longhorned beetles.</title>
        <authorList>
            <person name="Shin N.R."/>
            <person name="Okamura Y."/>
            <person name="Kirsch R."/>
            <person name="Pauchet Y."/>
        </authorList>
    </citation>
    <scope>NUCLEOTIDE SEQUENCE</scope>
    <source>
        <strain evidence="1">RBIC_L_NR</strain>
    </source>
</reference>
<name>A0AAV8WPB7_9CUCU</name>